<dbReference type="EMBL" id="BSYO01000029">
    <property type="protein sequence ID" value="GMH25421.1"/>
    <property type="molecule type" value="Genomic_DNA"/>
</dbReference>
<comment type="caution">
    <text evidence="2">The sequence shown here is derived from an EMBL/GenBank/DDBJ whole genome shotgun (WGS) entry which is preliminary data.</text>
</comment>
<protein>
    <submittedName>
        <fullName evidence="2">Uncharacterized protein</fullName>
    </submittedName>
</protein>
<gene>
    <name evidence="2" type="ORF">Nepgr_027264</name>
</gene>
<sequence>MDYAWVCVEIAGDAPLPEKVKIKAGNLKEQSDCQFTEIYFHYQWKPNQHKLPAQKGPEVIRKHPFGVYRHKRKNRVDPKPTSSGPSIGSKGPIQGKLQLFNSPPFSNSFGALQDVENEGPFVEKEIGREGSCVGVALGSDKEDQSPLTKNGAVIHTTMVMEPSGDKFTLNDCPALVSDVSDGVNGNLISSSSQNAQWNTSSIQDRLSATSTWQIRASSSPIEGEISECPQSAEDPDLTKVDRDPTHSPVQPL</sequence>
<proteinExistence type="predicted"/>
<dbReference type="Proteomes" id="UP001279734">
    <property type="component" value="Unassembled WGS sequence"/>
</dbReference>
<evidence type="ECO:0000313" key="3">
    <source>
        <dbReference type="Proteomes" id="UP001279734"/>
    </source>
</evidence>
<dbReference type="AlphaFoldDB" id="A0AAD3TA79"/>
<evidence type="ECO:0000256" key="1">
    <source>
        <dbReference type="SAM" id="MobiDB-lite"/>
    </source>
</evidence>
<accession>A0AAD3TA79</accession>
<feature type="region of interest" description="Disordered" evidence="1">
    <location>
        <begin position="213"/>
        <end position="252"/>
    </location>
</feature>
<keyword evidence="3" id="KW-1185">Reference proteome</keyword>
<name>A0AAD3TA79_NEPGR</name>
<feature type="compositionally biased region" description="Basic and acidic residues" evidence="1">
    <location>
        <begin position="236"/>
        <end position="245"/>
    </location>
</feature>
<organism evidence="2 3">
    <name type="scientific">Nepenthes gracilis</name>
    <name type="common">Slender pitcher plant</name>
    <dbReference type="NCBI Taxonomy" id="150966"/>
    <lineage>
        <taxon>Eukaryota</taxon>
        <taxon>Viridiplantae</taxon>
        <taxon>Streptophyta</taxon>
        <taxon>Embryophyta</taxon>
        <taxon>Tracheophyta</taxon>
        <taxon>Spermatophyta</taxon>
        <taxon>Magnoliopsida</taxon>
        <taxon>eudicotyledons</taxon>
        <taxon>Gunneridae</taxon>
        <taxon>Pentapetalae</taxon>
        <taxon>Caryophyllales</taxon>
        <taxon>Nepenthaceae</taxon>
        <taxon>Nepenthes</taxon>
    </lineage>
</organism>
<evidence type="ECO:0000313" key="2">
    <source>
        <dbReference type="EMBL" id="GMH25421.1"/>
    </source>
</evidence>
<reference evidence="2" key="1">
    <citation type="submission" date="2023-05" db="EMBL/GenBank/DDBJ databases">
        <title>Nepenthes gracilis genome sequencing.</title>
        <authorList>
            <person name="Fukushima K."/>
        </authorList>
    </citation>
    <scope>NUCLEOTIDE SEQUENCE</scope>
    <source>
        <strain evidence="2">SING2019-196</strain>
    </source>
</reference>